<keyword evidence="2" id="KW-1185">Reference proteome</keyword>
<dbReference type="KEGG" id="falb:HYN59_11730"/>
<organism evidence="1 2">
    <name type="scientific">Flavobacterium album</name>
    <dbReference type="NCBI Taxonomy" id="2175091"/>
    <lineage>
        <taxon>Bacteria</taxon>
        <taxon>Pseudomonadati</taxon>
        <taxon>Bacteroidota</taxon>
        <taxon>Flavobacteriia</taxon>
        <taxon>Flavobacteriales</taxon>
        <taxon>Flavobacteriaceae</taxon>
        <taxon>Flavobacterium</taxon>
    </lineage>
</organism>
<dbReference type="AlphaFoldDB" id="A0A2S1QZ85"/>
<dbReference type="Proteomes" id="UP000244929">
    <property type="component" value="Chromosome"/>
</dbReference>
<sequence length="224" mass="26011">MICVCGPLTAQTTIYNGEKCLTYHLKHEANDTMSITGIQWEREKPSSEFTLKGKVPVKYSLQLENDTIAKLVWHNGKKDIFQEMIHHIGWPIRRIDGKNIISEFKITDFDKDGDEDLLCIVASNMNGNQWTIIYLNDQNQTKLVKLLNNADNTDIWDNPHYDNKTKLIECELFSGAYGIQSNYTFRLEKHNAIPVYKEERDLTNEEPVIQEFVGENGEWKLKKE</sequence>
<dbReference type="EMBL" id="CP029186">
    <property type="protein sequence ID" value="AWH85736.1"/>
    <property type="molecule type" value="Genomic_DNA"/>
</dbReference>
<accession>A0A2S1QZ85</accession>
<evidence type="ECO:0000313" key="2">
    <source>
        <dbReference type="Proteomes" id="UP000244929"/>
    </source>
</evidence>
<evidence type="ECO:0000313" key="1">
    <source>
        <dbReference type="EMBL" id="AWH85736.1"/>
    </source>
</evidence>
<gene>
    <name evidence="1" type="ORF">HYN59_11730</name>
</gene>
<reference evidence="1 2" key="1">
    <citation type="submission" date="2018-04" db="EMBL/GenBank/DDBJ databases">
        <title>Genome sequencing of Flavobacterium sp. HYN0059.</title>
        <authorList>
            <person name="Yi H."/>
            <person name="Baek C."/>
        </authorList>
    </citation>
    <scope>NUCLEOTIDE SEQUENCE [LARGE SCALE GENOMIC DNA]</scope>
    <source>
        <strain evidence="1 2">HYN0059</strain>
    </source>
</reference>
<name>A0A2S1QZ85_9FLAO</name>
<proteinExistence type="predicted"/>
<protein>
    <submittedName>
        <fullName evidence="1">Uncharacterized protein</fullName>
    </submittedName>
</protein>